<keyword evidence="1" id="KW-0732">Signal</keyword>
<dbReference type="EMBL" id="VCNI01000003">
    <property type="protein sequence ID" value="TMU50969.1"/>
    <property type="molecule type" value="Genomic_DNA"/>
</dbReference>
<proteinExistence type="predicted"/>
<organism evidence="2 3">
    <name type="scientific">Flagellimonas algicola</name>
    <dbReference type="NCBI Taxonomy" id="2583815"/>
    <lineage>
        <taxon>Bacteria</taxon>
        <taxon>Pseudomonadati</taxon>
        <taxon>Bacteroidota</taxon>
        <taxon>Flavobacteriia</taxon>
        <taxon>Flavobacteriales</taxon>
        <taxon>Flavobacteriaceae</taxon>
        <taxon>Flagellimonas</taxon>
    </lineage>
</organism>
<sequence length="193" mass="22084">MNKIYTYLIMLLILLVSCETSEDVETDSAKIASQLLGSWELVEITSEDGRIGSNFAGDPNYFEILYTGEASNLDVTMTFSEDPNALDITGEGFQYERTVTQTSDHLETEGDKIIDQWTFAYDFLSPGTGWKVEEQKYLYDDTRGSLWVDFGAEILEQNETTLVLKMDYRKDFPKTGWRLGTETNTFYATFEKQ</sequence>
<feature type="chain" id="PRO_5047114590" description="Lipocalin-like protein" evidence="1">
    <location>
        <begin position="23"/>
        <end position="193"/>
    </location>
</feature>
<feature type="signal peptide" evidence="1">
    <location>
        <begin position="1"/>
        <end position="22"/>
    </location>
</feature>
<name>A0ABY2WHA6_9FLAO</name>
<reference evidence="2 3" key="1">
    <citation type="submission" date="2019-05" db="EMBL/GenBank/DDBJ databases">
        <title>Flagellimonas sp. AsT0115, sp. nov., isolated from a marine red algae, Asparagopsis taxiformis.</title>
        <authorList>
            <person name="Kim J."/>
            <person name="Jeong S.E."/>
            <person name="Jeon C.O."/>
        </authorList>
    </citation>
    <scope>NUCLEOTIDE SEQUENCE [LARGE SCALE GENOMIC DNA]</scope>
    <source>
        <strain evidence="2 3">AsT0115</strain>
    </source>
</reference>
<evidence type="ECO:0000313" key="3">
    <source>
        <dbReference type="Proteomes" id="UP000751614"/>
    </source>
</evidence>
<accession>A0ABY2WHA6</accession>
<evidence type="ECO:0000313" key="2">
    <source>
        <dbReference type="EMBL" id="TMU50969.1"/>
    </source>
</evidence>
<dbReference type="Proteomes" id="UP000751614">
    <property type="component" value="Unassembled WGS sequence"/>
</dbReference>
<gene>
    <name evidence="2" type="ORF">FGG15_17250</name>
</gene>
<protein>
    <recommendedName>
        <fullName evidence="4">Lipocalin-like protein</fullName>
    </recommendedName>
</protein>
<evidence type="ECO:0008006" key="4">
    <source>
        <dbReference type="Google" id="ProtNLM"/>
    </source>
</evidence>
<keyword evidence="3" id="KW-1185">Reference proteome</keyword>
<comment type="caution">
    <text evidence="2">The sequence shown here is derived from an EMBL/GenBank/DDBJ whole genome shotgun (WGS) entry which is preliminary data.</text>
</comment>
<dbReference type="RefSeq" id="WP_138838651.1">
    <property type="nucleotide sequence ID" value="NZ_VCNI01000003.1"/>
</dbReference>
<evidence type="ECO:0000256" key="1">
    <source>
        <dbReference type="SAM" id="SignalP"/>
    </source>
</evidence>
<dbReference type="PROSITE" id="PS51257">
    <property type="entry name" value="PROKAR_LIPOPROTEIN"/>
    <property type="match status" value="1"/>
</dbReference>